<gene>
    <name evidence="1" type="ORF">M9Y10_036960</name>
</gene>
<dbReference type="Proteomes" id="UP001470230">
    <property type="component" value="Unassembled WGS sequence"/>
</dbReference>
<comment type="caution">
    <text evidence="1">The sequence shown here is derived from an EMBL/GenBank/DDBJ whole genome shotgun (WGS) entry which is preliminary data.</text>
</comment>
<sequence length="437" mass="50010">MNNEVSFTSDPFNVWLFENQWIVPFVQFDSPNNLNDTQTRQIKLAETISKIKNFREFRLLPSAPEKPHFPQLSLSLIPSSVFRAHKHFFLQLELYYTRCESYQISIKRTDSLLDALAVEQKIINAMLIVFDEEALFRYLLTDSDKSISIAETDSIIVSQISADDLILTDVNSQANVLLHIITGMKPNYDRRALFLFDHPLQEKFDQLFYHSDFKFHEDIERLFTEENMASPDVFTNSTVHLMQQMSQFFKLTESTEVSIFSLIYFRAVYNYAISFKPSFFFPEIECKFNLLSDQITIQHTGASPAFLPAHAPSESLREVVAKSEKLTRASRQLTSLAFHITPLDLLAAVHTALTELRLFVCEGPDNDDAQSFDTIFGLFLVVLVASDLPNQEQIFRFILDFAPPDGLSGPFEYARATVSAASVQCQAILDELTKDEK</sequence>
<dbReference type="SUPFAM" id="SSF109993">
    <property type="entry name" value="VPS9 domain"/>
    <property type="match status" value="1"/>
</dbReference>
<evidence type="ECO:0000313" key="1">
    <source>
        <dbReference type="EMBL" id="KAK8836930.1"/>
    </source>
</evidence>
<organism evidence="1 2">
    <name type="scientific">Tritrichomonas musculus</name>
    <dbReference type="NCBI Taxonomy" id="1915356"/>
    <lineage>
        <taxon>Eukaryota</taxon>
        <taxon>Metamonada</taxon>
        <taxon>Parabasalia</taxon>
        <taxon>Tritrichomonadida</taxon>
        <taxon>Tritrichomonadidae</taxon>
        <taxon>Tritrichomonas</taxon>
    </lineage>
</organism>
<accession>A0ABR2GUQ0</accession>
<proteinExistence type="predicted"/>
<evidence type="ECO:0008006" key="3">
    <source>
        <dbReference type="Google" id="ProtNLM"/>
    </source>
</evidence>
<dbReference type="InterPro" id="IPR037191">
    <property type="entry name" value="VPS9_dom_sf"/>
</dbReference>
<dbReference type="Gene3D" id="1.20.1050.80">
    <property type="entry name" value="VPS9 domain"/>
    <property type="match status" value="1"/>
</dbReference>
<protein>
    <recommendedName>
        <fullName evidence="3">VPS9 domain-containing protein</fullName>
    </recommendedName>
</protein>
<name>A0ABR2GUQ0_9EUKA</name>
<reference evidence="1 2" key="1">
    <citation type="submission" date="2024-04" db="EMBL/GenBank/DDBJ databases">
        <title>Tritrichomonas musculus Genome.</title>
        <authorList>
            <person name="Alves-Ferreira E."/>
            <person name="Grigg M."/>
            <person name="Lorenzi H."/>
            <person name="Galac M."/>
        </authorList>
    </citation>
    <scope>NUCLEOTIDE SEQUENCE [LARGE SCALE GENOMIC DNA]</scope>
    <source>
        <strain evidence="1 2">EAF2021</strain>
    </source>
</reference>
<dbReference type="EMBL" id="JAPFFF010000062">
    <property type="protein sequence ID" value="KAK8836930.1"/>
    <property type="molecule type" value="Genomic_DNA"/>
</dbReference>
<keyword evidence="2" id="KW-1185">Reference proteome</keyword>
<evidence type="ECO:0000313" key="2">
    <source>
        <dbReference type="Proteomes" id="UP001470230"/>
    </source>
</evidence>